<evidence type="ECO:0000256" key="2">
    <source>
        <dbReference type="ARBA" id="ARBA00022723"/>
    </source>
</evidence>
<accession>A0A0F9BN00</accession>
<dbReference type="PANTHER" id="PTHR32329">
    <property type="entry name" value="BIFUNCTIONAL PROTEIN [INCLUDES 2-HYDROXYACYL-COA DEHYDRATASE (N-TER) AND ITS ACTIVATOR DOMAIN (C_TERM)-RELATED"/>
    <property type="match status" value="1"/>
</dbReference>
<keyword evidence="3" id="KW-0408">Iron</keyword>
<dbReference type="NCBIfam" id="TIGR00241">
    <property type="entry name" value="CoA_E_activ"/>
    <property type="match status" value="2"/>
</dbReference>
<keyword evidence="4" id="KW-0411">Iron-sulfur</keyword>
<dbReference type="Pfam" id="PF01869">
    <property type="entry name" value="BcrAD_BadFG"/>
    <property type="match status" value="2"/>
</dbReference>
<dbReference type="Gene3D" id="3.30.420.40">
    <property type="match status" value="4"/>
</dbReference>
<organism evidence="6">
    <name type="scientific">marine sediment metagenome</name>
    <dbReference type="NCBI Taxonomy" id="412755"/>
    <lineage>
        <taxon>unclassified sequences</taxon>
        <taxon>metagenomes</taxon>
        <taxon>ecological metagenomes</taxon>
    </lineage>
</organism>
<comment type="cofactor">
    <cofactor evidence="1">
        <name>[4Fe-4S] cluster</name>
        <dbReference type="ChEBI" id="CHEBI:49883"/>
    </cofactor>
</comment>
<dbReference type="InterPro" id="IPR051805">
    <property type="entry name" value="Dehydratase_Activator_Redct"/>
</dbReference>
<keyword evidence="2" id="KW-0479">Metal-binding</keyword>
<gene>
    <name evidence="6" type="ORF">LCGC14_2427240</name>
</gene>
<dbReference type="CDD" id="cd24034">
    <property type="entry name" value="ASKHA_NBD_O66634-like_rpt1"/>
    <property type="match status" value="1"/>
</dbReference>
<feature type="domain" description="ATPase BadF/BadG/BcrA/BcrD type" evidence="5">
    <location>
        <begin position="320"/>
        <end position="516"/>
    </location>
</feature>
<evidence type="ECO:0000256" key="3">
    <source>
        <dbReference type="ARBA" id="ARBA00023004"/>
    </source>
</evidence>
<dbReference type="GO" id="GO:0046872">
    <property type="term" value="F:metal ion binding"/>
    <property type="evidence" value="ECO:0007669"/>
    <property type="project" value="UniProtKB-KW"/>
</dbReference>
<evidence type="ECO:0000313" key="6">
    <source>
        <dbReference type="EMBL" id="KKL23254.1"/>
    </source>
</evidence>
<proteinExistence type="predicted"/>
<dbReference type="PANTHER" id="PTHR32329:SF7">
    <property type="entry name" value="ACTIVATOR OF 2-HYDROXYACYL-COA-HYDRATASE"/>
    <property type="match status" value="1"/>
</dbReference>
<name>A0A0F9BN00_9ZZZZ</name>
<evidence type="ECO:0000256" key="4">
    <source>
        <dbReference type="ARBA" id="ARBA00023014"/>
    </source>
</evidence>
<dbReference type="InterPro" id="IPR008275">
    <property type="entry name" value="CoA_E_activase_dom"/>
</dbReference>
<dbReference type="InterPro" id="IPR002731">
    <property type="entry name" value="ATPase_BadF"/>
</dbReference>
<dbReference type="EMBL" id="LAZR01037042">
    <property type="protein sequence ID" value="KKL23254.1"/>
    <property type="molecule type" value="Genomic_DNA"/>
</dbReference>
<protein>
    <recommendedName>
        <fullName evidence="5">ATPase BadF/BadG/BcrA/BcrD type domain-containing protein</fullName>
    </recommendedName>
</protein>
<dbReference type="SUPFAM" id="SSF53067">
    <property type="entry name" value="Actin-like ATPase domain"/>
    <property type="match status" value="2"/>
</dbReference>
<feature type="non-terminal residue" evidence="6">
    <location>
        <position position="524"/>
    </location>
</feature>
<comment type="caution">
    <text evidence="6">The sequence shown here is derived from an EMBL/GenBank/DDBJ whole genome shotgun (WGS) entry which is preliminary data.</text>
</comment>
<feature type="non-terminal residue" evidence="6">
    <location>
        <position position="1"/>
    </location>
</feature>
<evidence type="ECO:0000259" key="5">
    <source>
        <dbReference type="Pfam" id="PF01869"/>
    </source>
</evidence>
<dbReference type="CDD" id="cd24035">
    <property type="entry name" value="ASKHA_NBD_O66634-like_rpt2"/>
    <property type="match status" value="1"/>
</dbReference>
<evidence type="ECO:0000256" key="1">
    <source>
        <dbReference type="ARBA" id="ARBA00001966"/>
    </source>
</evidence>
<reference evidence="6" key="1">
    <citation type="journal article" date="2015" name="Nature">
        <title>Complex archaea that bridge the gap between prokaryotes and eukaryotes.</title>
        <authorList>
            <person name="Spang A."/>
            <person name="Saw J.H."/>
            <person name="Jorgensen S.L."/>
            <person name="Zaremba-Niedzwiedzka K."/>
            <person name="Martijn J."/>
            <person name="Lind A.E."/>
            <person name="van Eijk R."/>
            <person name="Schleper C."/>
            <person name="Guy L."/>
            <person name="Ettema T.J."/>
        </authorList>
    </citation>
    <scope>NUCLEOTIDE SEQUENCE</scope>
</reference>
<dbReference type="InterPro" id="IPR043129">
    <property type="entry name" value="ATPase_NBD"/>
</dbReference>
<sequence>IGLDAGSVSVKAVVLDATGKKIIGRSLPHRGRPLVTALTVLKELASDPASGLPSKKPAASISITGSAGRLIAESMGVEPVNEIVAQAHAVNVLHPDIRTVIEMGGEDSKLITLKEAGIEDFAMNTVCAAGTGSFLDQQAERMGLTIEELGQLALKCKKPPRVAGRCSVFAKSDMIHLQQIATPVEDIVAGLCFAVARNFKGSIVRGRKIMGPVAFQGGVAANPGMRRAFKEIFALDELFVPEDFALMGALGAAMKHMEDGRCDPLDIPALEAYIKREYSAEEGHKPLRADGDAFHVRHIKDSRDVLHPTNGGEPIPAWMGIDIGSISTNLAVVDNQGRLLAKRYLMTAGRPIEAVRQGLREIEAEVSSKVDIKGVGTTGSGRYMISDYVGADIVKNEITAQATAAAFIDAEVDTIFEIGGQDSKYISLKDGVIVDFEMNKACAAGTGSFLEEQAEKLNIEVKGEFQERAFCSSCPSLLGERCTVFMENSLMATLQKGARTEDLLAGLSYSIVQNYINRVVAGKP</sequence>
<dbReference type="GO" id="GO:0051536">
    <property type="term" value="F:iron-sulfur cluster binding"/>
    <property type="evidence" value="ECO:0007669"/>
    <property type="project" value="UniProtKB-KW"/>
</dbReference>
<feature type="domain" description="ATPase BadF/BadG/BcrA/BcrD type" evidence="5">
    <location>
        <begin position="1"/>
        <end position="254"/>
    </location>
</feature>
<dbReference type="AlphaFoldDB" id="A0A0F9BN00"/>